<evidence type="ECO:0000256" key="14">
    <source>
        <dbReference type="PIRSR" id="PIRSR603373-1"/>
    </source>
</evidence>
<dbReference type="InterPro" id="IPR030389">
    <property type="entry name" value="G_FEOB_dom"/>
</dbReference>
<evidence type="ECO:0000256" key="13">
    <source>
        <dbReference type="NCBIfam" id="TIGR00437"/>
    </source>
</evidence>
<keyword evidence="6 16" id="KW-0812">Transmembrane</keyword>
<evidence type="ECO:0000256" key="1">
    <source>
        <dbReference type="ARBA" id="ARBA00004429"/>
    </source>
</evidence>
<gene>
    <name evidence="18" type="ORF">SAMN06275492_12629</name>
</gene>
<feature type="transmembrane region" description="Helical" evidence="16">
    <location>
        <begin position="291"/>
        <end position="309"/>
    </location>
</feature>
<comment type="subcellular location">
    <subcellularLocation>
        <location evidence="1 16">Cell inner membrane</location>
        <topology evidence="1 16">Multi-pass membrane protein</topology>
    </subcellularLocation>
</comment>
<feature type="transmembrane region" description="Helical" evidence="16">
    <location>
        <begin position="519"/>
        <end position="538"/>
    </location>
</feature>
<dbReference type="RefSeq" id="WP_085545125.1">
    <property type="nucleotide sequence ID" value="NZ_FXBB01000026.1"/>
</dbReference>
<feature type="binding site" evidence="14">
    <location>
        <begin position="33"/>
        <end position="37"/>
    </location>
    <ligand>
        <name>GTP</name>
        <dbReference type="ChEBI" id="CHEBI:37565"/>
        <label>1</label>
    </ligand>
</feature>
<proteinExistence type="inferred from homology"/>
<keyword evidence="19" id="KW-1185">Reference proteome</keyword>
<keyword evidence="9 16" id="KW-0408">Iron</keyword>
<keyword evidence="5" id="KW-0997">Cell inner membrane</keyword>
<keyword evidence="12 16" id="KW-0472">Membrane</keyword>
<dbReference type="Pfam" id="PF17910">
    <property type="entry name" value="FeoB_Cyto"/>
    <property type="match status" value="1"/>
</dbReference>
<evidence type="ECO:0000259" key="17">
    <source>
        <dbReference type="PROSITE" id="PS51711"/>
    </source>
</evidence>
<feature type="transmembrane region" description="Helical" evidence="16">
    <location>
        <begin position="391"/>
        <end position="417"/>
    </location>
</feature>
<evidence type="ECO:0000256" key="15">
    <source>
        <dbReference type="PIRSR" id="PIRSR603373-2"/>
    </source>
</evidence>
<feature type="transmembrane region" description="Helical" evidence="16">
    <location>
        <begin position="691"/>
        <end position="711"/>
    </location>
</feature>
<dbReference type="Pfam" id="PF07664">
    <property type="entry name" value="FeoB_C"/>
    <property type="match status" value="1"/>
</dbReference>
<feature type="binding site" evidence="14">
    <location>
        <begin position="54"/>
        <end position="57"/>
    </location>
    <ligand>
        <name>GTP</name>
        <dbReference type="ChEBI" id="CHEBI:37565"/>
        <label>1</label>
    </ligand>
</feature>
<keyword evidence="15" id="KW-0460">Magnesium</keyword>
<accession>A0A1X7KEM4</accession>
<keyword evidence="7 14" id="KW-0547">Nucleotide-binding</keyword>
<dbReference type="PANTHER" id="PTHR43185">
    <property type="entry name" value="FERROUS IRON TRANSPORT PROTEIN B"/>
    <property type="match status" value="1"/>
</dbReference>
<dbReference type="PRINTS" id="PR00326">
    <property type="entry name" value="GTP1OBG"/>
</dbReference>
<dbReference type="Gene3D" id="3.40.50.300">
    <property type="entry name" value="P-loop containing nucleotide triphosphate hydrolases"/>
    <property type="match status" value="1"/>
</dbReference>
<dbReference type="InterPro" id="IPR050860">
    <property type="entry name" value="FeoB_GTPase"/>
</dbReference>
<dbReference type="EMBL" id="FXBB01000026">
    <property type="protein sequence ID" value="SMG39671.1"/>
    <property type="molecule type" value="Genomic_DNA"/>
</dbReference>
<dbReference type="FunFam" id="3.40.50.300:FF:000426">
    <property type="entry name" value="Ferrous iron transport protein B"/>
    <property type="match status" value="1"/>
</dbReference>
<evidence type="ECO:0000256" key="9">
    <source>
        <dbReference type="ARBA" id="ARBA00023004"/>
    </source>
</evidence>
<dbReference type="GO" id="GO:0005525">
    <property type="term" value="F:GTP binding"/>
    <property type="evidence" value="ECO:0007669"/>
    <property type="project" value="UniProtKB-KW"/>
</dbReference>
<dbReference type="InterPro" id="IPR041069">
    <property type="entry name" value="FeoB_Cyto"/>
</dbReference>
<dbReference type="Proteomes" id="UP000193355">
    <property type="component" value="Unassembled WGS sequence"/>
</dbReference>
<organism evidence="18 19">
    <name type="scientific">Dethiosulfovibrio salsuginis</name>
    <dbReference type="NCBI Taxonomy" id="561720"/>
    <lineage>
        <taxon>Bacteria</taxon>
        <taxon>Thermotogati</taxon>
        <taxon>Synergistota</taxon>
        <taxon>Synergistia</taxon>
        <taxon>Synergistales</taxon>
        <taxon>Dethiosulfovibrionaceae</taxon>
        <taxon>Dethiosulfovibrio</taxon>
    </lineage>
</organism>
<evidence type="ECO:0000313" key="18">
    <source>
        <dbReference type="EMBL" id="SMG39671.1"/>
    </source>
</evidence>
<dbReference type="PROSITE" id="PS51711">
    <property type="entry name" value="G_FEOB"/>
    <property type="match status" value="1"/>
</dbReference>
<evidence type="ECO:0000256" key="2">
    <source>
        <dbReference type="ARBA" id="ARBA00022448"/>
    </source>
</evidence>
<keyword evidence="11 14" id="KW-0342">GTP-binding</keyword>
<keyword evidence="10" id="KW-0406">Ion transport</keyword>
<evidence type="ECO:0000256" key="11">
    <source>
        <dbReference type="ARBA" id="ARBA00023134"/>
    </source>
</evidence>
<evidence type="ECO:0000256" key="7">
    <source>
        <dbReference type="ARBA" id="ARBA00022741"/>
    </source>
</evidence>
<dbReference type="InterPro" id="IPR003373">
    <property type="entry name" value="Fe2_transport_prot-B"/>
</dbReference>
<evidence type="ECO:0000256" key="12">
    <source>
        <dbReference type="ARBA" id="ARBA00023136"/>
    </source>
</evidence>
<dbReference type="GO" id="GO:0046872">
    <property type="term" value="F:metal ion binding"/>
    <property type="evidence" value="ECO:0007669"/>
    <property type="project" value="UniProtKB-KW"/>
</dbReference>
<evidence type="ECO:0000256" key="5">
    <source>
        <dbReference type="ARBA" id="ARBA00022519"/>
    </source>
</evidence>
<dbReference type="InterPro" id="IPR011640">
    <property type="entry name" value="Fe2_transport_prot_B_C"/>
</dbReference>
<feature type="binding site" evidence="15">
    <location>
        <position position="19"/>
    </location>
    <ligand>
        <name>Mg(2+)</name>
        <dbReference type="ChEBI" id="CHEBI:18420"/>
        <label>2</label>
    </ligand>
</feature>
<reference evidence="19" key="1">
    <citation type="submission" date="2017-04" db="EMBL/GenBank/DDBJ databases">
        <authorList>
            <person name="Varghese N."/>
            <person name="Submissions S."/>
        </authorList>
    </citation>
    <scope>NUCLEOTIDE SEQUENCE [LARGE SCALE GENOMIC DNA]</scope>
    <source>
        <strain evidence="19">USBA 82</strain>
    </source>
</reference>
<feature type="transmembrane region" description="Helical" evidence="16">
    <location>
        <begin position="347"/>
        <end position="371"/>
    </location>
</feature>
<dbReference type="CDD" id="cd01879">
    <property type="entry name" value="FeoB"/>
    <property type="match status" value="1"/>
</dbReference>
<feature type="binding site" evidence="15">
    <location>
        <position position="22"/>
    </location>
    <ligand>
        <name>Mg(2+)</name>
        <dbReference type="ChEBI" id="CHEBI:18420"/>
        <label>1</label>
    </ligand>
</feature>
<evidence type="ECO:0000256" key="8">
    <source>
        <dbReference type="ARBA" id="ARBA00022989"/>
    </source>
</evidence>
<dbReference type="OrthoDB" id="9809127at2"/>
<dbReference type="InterPro" id="IPR006073">
    <property type="entry name" value="GTP-bd"/>
</dbReference>
<dbReference type="Pfam" id="PF02421">
    <property type="entry name" value="FeoB_N"/>
    <property type="match status" value="1"/>
</dbReference>
<protein>
    <recommendedName>
        <fullName evidence="13 16">Ferrous iron transport protein B</fullName>
    </recommendedName>
</protein>
<evidence type="ECO:0000256" key="6">
    <source>
        <dbReference type="ARBA" id="ARBA00022692"/>
    </source>
</evidence>
<comment type="function">
    <text evidence="16">Probable transporter of a GTP-driven Fe(2+) uptake system.</text>
</comment>
<evidence type="ECO:0000256" key="3">
    <source>
        <dbReference type="ARBA" id="ARBA00022475"/>
    </source>
</evidence>
<dbReference type="Gene3D" id="1.10.287.1770">
    <property type="match status" value="1"/>
</dbReference>
<comment type="similarity">
    <text evidence="16">Belongs to the TRAFAC class TrmE-Era-EngA-EngB-Septin-like GTPase superfamily. FeoB GTPase (TC 9.A.8) family.</text>
</comment>
<dbReference type="InterPro" id="IPR011642">
    <property type="entry name" value="Gate_dom"/>
</dbReference>
<feature type="binding site" evidence="15">
    <location>
        <position position="23"/>
    </location>
    <ligand>
        <name>Mg(2+)</name>
        <dbReference type="ChEBI" id="CHEBI:18420"/>
        <label>2</label>
    </ligand>
</feature>
<sequence>MAIVALAGNPNSGKTTLFNALTGARQHVGNYPGITVDRKKGTYVKKGLSLEIEDLPGIYSLSAYSSEEVVAREFLTTQSPDGVVNVVDGSNLERNLYLTVQLLEMGLPMCIAINMMDVAETRGMDIDHKALSRLIGVPVVPVVARKGQGIDELMEVASGLSQSTQPPFRISYGSDLDQALDVMTSIIERNPSLAEAARPRWSALKYLEGDQVIKDSIAKESPKTDQELSSIALELERHLRTTLDTYPEAMIADQRYGYIKSILRQGVLVYRKDRDAPTLSDKLDKFLTNRFLGPIAMAAVLAGLYYFTFTYSEVPVGWFENFFGWLGDVTDANMADGLLKSMVKSGVVDGVGGVMGFVPLIFFMFLGISFLEDTGYLARVAFMLDRVFRFFGLHGSSVMPLIVSGGIAGGCAVPGVMAARTIKSPKERIATLLTAPFMNCGAKLPVFALLVGVFFSERQASMMLLITAVSWIGALLAAKLLRSTVLRGETTPFVMELPPYRLPTFQGLMIHTWERTWQYIKKAGTVILGISIILWALMTFPELGEDDRARFQGMKDSITSQASPELLSEELAGKLLEIDGQEAQLALRKSYAGRVGTALEGITSFAGFDWRDNIALVGGFAAKEVVVSTLGTAYSLGEVDPEESEGLAQTLANSPDWSPIKALALIVFTMFYAPCFVTVVCIVRETGTWRWGLFSMVFNTILAYGLAVAVYQGGLFLQRIGG</sequence>
<feature type="binding site" evidence="15">
    <location>
        <position position="20"/>
    </location>
    <ligand>
        <name>Mg(2+)</name>
        <dbReference type="ChEBI" id="CHEBI:18420"/>
        <label>2</label>
    </ligand>
</feature>
<dbReference type="NCBIfam" id="TIGR00437">
    <property type="entry name" value="feoB"/>
    <property type="match status" value="1"/>
</dbReference>
<keyword evidence="4 16" id="KW-0410">Iron transport</keyword>
<feature type="binding site" evidence="14">
    <location>
        <begin position="114"/>
        <end position="117"/>
    </location>
    <ligand>
        <name>GTP</name>
        <dbReference type="ChEBI" id="CHEBI:37565"/>
        <label>1</label>
    </ligand>
</feature>
<feature type="domain" description="FeoB-type G" evidence="17">
    <location>
        <begin position="1"/>
        <end position="163"/>
    </location>
</feature>
<dbReference type="PANTHER" id="PTHR43185:SF1">
    <property type="entry name" value="FE(2+) TRANSPORTER FEOB"/>
    <property type="match status" value="1"/>
</dbReference>
<dbReference type="Pfam" id="PF07670">
    <property type="entry name" value="Gate"/>
    <property type="match status" value="2"/>
</dbReference>
<name>A0A1X7KEM4_9BACT</name>
<evidence type="ECO:0000313" key="19">
    <source>
        <dbReference type="Proteomes" id="UP000193355"/>
    </source>
</evidence>
<dbReference type="InterPro" id="IPR027417">
    <property type="entry name" value="P-loop_NTPase"/>
</dbReference>
<keyword evidence="15" id="KW-0479">Metal-binding</keyword>
<keyword evidence="2 16" id="KW-0813">Transport</keyword>
<keyword evidence="8 16" id="KW-1133">Transmembrane helix</keyword>
<dbReference type="AlphaFoldDB" id="A0A1X7KEM4"/>
<dbReference type="SUPFAM" id="SSF52540">
    <property type="entry name" value="P-loop containing nucleoside triphosphate hydrolases"/>
    <property type="match status" value="1"/>
</dbReference>
<feature type="transmembrane region" description="Helical" evidence="16">
    <location>
        <begin position="429"/>
        <end position="455"/>
    </location>
</feature>
<dbReference type="GO" id="GO:0005886">
    <property type="term" value="C:plasma membrane"/>
    <property type="evidence" value="ECO:0007669"/>
    <property type="project" value="UniProtKB-SubCell"/>
</dbReference>
<feature type="transmembrane region" description="Helical" evidence="16">
    <location>
        <begin position="662"/>
        <end position="684"/>
    </location>
</feature>
<dbReference type="STRING" id="561720.SAMN06275492_12629"/>
<evidence type="ECO:0000256" key="10">
    <source>
        <dbReference type="ARBA" id="ARBA00023065"/>
    </source>
</evidence>
<evidence type="ECO:0000256" key="16">
    <source>
        <dbReference type="RuleBase" id="RU362098"/>
    </source>
</evidence>
<keyword evidence="3" id="KW-1003">Cell membrane</keyword>
<evidence type="ECO:0000256" key="4">
    <source>
        <dbReference type="ARBA" id="ARBA00022496"/>
    </source>
</evidence>
<dbReference type="GO" id="GO:0015093">
    <property type="term" value="F:ferrous iron transmembrane transporter activity"/>
    <property type="evidence" value="ECO:0007669"/>
    <property type="project" value="UniProtKB-UniRule"/>
</dbReference>
<feature type="binding site" evidence="14">
    <location>
        <begin position="8"/>
        <end position="15"/>
    </location>
    <ligand>
        <name>GTP</name>
        <dbReference type="ChEBI" id="CHEBI:37565"/>
        <label>1</label>
    </ligand>
</feature>
<feature type="transmembrane region" description="Helical" evidence="16">
    <location>
        <begin position="461"/>
        <end position="481"/>
    </location>
</feature>